<gene>
    <name evidence="1" type="ORF">Taro_008180</name>
</gene>
<proteinExistence type="predicted"/>
<organism evidence="1 2">
    <name type="scientific">Colocasia esculenta</name>
    <name type="common">Wild taro</name>
    <name type="synonym">Arum esculentum</name>
    <dbReference type="NCBI Taxonomy" id="4460"/>
    <lineage>
        <taxon>Eukaryota</taxon>
        <taxon>Viridiplantae</taxon>
        <taxon>Streptophyta</taxon>
        <taxon>Embryophyta</taxon>
        <taxon>Tracheophyta</taxon>
        <taxon>Spermatophyta</taxon>
        <taxon>Magnoliopsida</taxon>
        <taxon>Liliopsida</taxon>
        <taxon>Araceae</taxon>
        <taxon>Aroideae</taxon>
        <taxon>Colocasieae</taxon>
        <taxon>Colocasia</taxon>
    </lineage>
</organism>
<dbReference type="Proteomes" id="UP000652761">
    <property type="component" value="Unassembled WGS sequence"/>
</dbReference>
<reference evidence="1" key="1">
    <citation type="submission" date="2017-07" db="EMBL/GenBank/DDBJ databases">
        <title>Taro Niue Genome Assembly and Annotation.</title>
        <authorList>
            <person name="Atibalentja N."/>
            <person name="Keating K."/>
            <person name="Fields C.J."/>
        </authorList>
    </citation>
    <scope>NUCLEOTIDE SEQUENCE</scope>
    <source>
        <strain evidence="1">Niue_2</strain>
        <tissue evidence="1">Leaf</tissue>
    </source>
</reference>
<comment type="caution">
    <text evidence="1">The sequence shown here is derived from an EMBL/GenBank/DDBJ whole genome shotgun (WGS) entry which is preliminary data.</text>
</comment>
<name>A0A843TXJ1_COLES</name>
<evidence type="ECO:0000313" key="1">
    <source>
        <dbReference type="EMBL" id="MQL75805.1"/>
    </source>
</evidence>
<protein>
    <submittedName>
        <fullName evidence="1">Uncharacterized protein</fullName>
    </submittedName>
</protein>
<evidence type="ECO:0000313" key="2">
    <source>
        <dbReference type="Proteomes" id="UP000652761"/>
    </source>
</evidence>
<dbReference type="EMBL" id="NMUH01000266">
    <property type="protein sequence ID" value="MQL75805.1"/>
    <property type="molecule type" value="Genomic_DNA"/>
</dbReference>
<dbReference type="AlphaFoldDB" id="A0A843TXJ1"/>
<sequence>APYPDPPPVNGPKFRKGYLIQVSSKNIKDNNYSIRHKKVHVLISVNHIVQLSQYIITCLIKKYNYLGHTPREHKLTQHNYNSTAGGTSMLQCLCKPYKRKALKRTGTTQKQHTTLKNLNPQRVSPETPIVKLFHAHSIYNK</sequence>
<accession>A0A843TXJ1</accession>
<feature type="non-terminal residue" evidence="1">
    <location>
        <position position="141"/>
    </location>
</feature>
<keyword evidence="2" id="KW-1185">Reference proteome</keyword>